<evidence type="ECO:0000256" key="6">
    <source>
        <dbReference type="SAM" id="MobiDB-lite"/>
    </source>
</evidence>
<dbReference type="Proteomes" id="UP000593562">
    <property type="component" value="Unassembled WGS sequence"/>
</dbReference>
<evidence type="ECO:0000313" key="9">
    <source>
        <dbReference type="Proteomes" id="UP000593562"/>
    </source>
</evidence>
<reference evidence="8 9" key="1">
    <citation type="journal article" date="2020" name="Nat. Commun.">
        <title>Genome of Tripterygium wilfordii and identification of cytochrome P450 involved in triptolide biosynthesis.</title>
        <authorList>
            <person name="Tu L."/>
            <person name="Su P."/>
            <person name="Zhang Z."/>
            <person name="Gao L."/>
            <person name="Wang J."/>
            <person name="Hu T."/>
            <person name="Zhou J."/>
            <person name="Zhang Y."/>
            <person name="Zhao Y."/>
            <person name="Liu Y."/>
            <person name="Song Y."/>
            <person name="Tong Y."/>
            <person name="Lu Y."/>
            <person name="Yang J."/>
            <person name="Xu C."/>
            <person name="Jia M."/>
            <person name="Peters R.J."/>
            <person name="Huang L."/>
            <person name="Gao W."/>
        </authorList>
    </citation>
    <scope>NUCLEOTIDE SEQUENCE [LARGE SCALE GENOMIC DNA]</scope>
    <source>
        <strain evidence="9">cv. XIE 37</strain>
        <tissue evidence="8">Leaf</tissue>
    </source>
</reference>
<comment type="caution">
    <text evidence="8">The sequence shown here is derived from an EMBL/GenBank/DDBJ whole genome shotgun (WGS) entry which is preliminary data.</text>
</comment>
<evidence type="ECO:0000256" key="5">
    <source>
        <dbReference type="ARBA" id="ARBA00023242"/>
    </source>
</evidence>
<dbReference type="OrthoDB" id="551672at2759"/>
<dbReference type="PANTHER" id="PTHR45764">
    <property type="entry name" value="BZIP TRANSCRIPTION FACTOR 44"/>
    <property type="match status" value="1"/>
</dbReference>
<dbReference type="FunFam" id="1.20.5.170:FF:000020">
    <property type="entry name" value="BZIP transcription factor"/>
    <property type="match status" value="1"/>
</dbReference>
<feature type="region of interest" description="Disordered" evidence="6">
    <location>
        <begin position="1"/>
        <end position="52"/>
    </location>
</feature>
<evidence type="ECO:0000256" key="3">
    <source>
        <dbReference type="ARBA" id="ARBA00023125"/>
    </source>
</evidence>
<feature type="compositionally biased region" description="Low complexity" evidence="6">
    <location>
        <begin position="1"/>
        <end position="12"/>
    </location>
</feature>
<protein>
    <submittedName>
        <fullName evidence="8">BZIP transcription factor family protein</fullName>
    </submittedName>
</protein>
<name>A0A7J7CZ33_TRIWF</name>
<organism evidence="8 9">
    <name type="scientific">Tripterygium wilfordii</name>
    <name type="common">Thunder God vine</name>
    <dbReference type="NCBI Taxonomy" id="458696"/>
    <lineage>
        <taxon>Eukaryota</taxon>
        <taxon>Viridiplantae</taxon>
        <taxon>Streptophyta</taxon>
        <taxon>Embryophyta</taxon>
        <taxon>Tracheophyta</taxon>
        <taxon>Spermatophyta</taxon>
        <taxon>Magnoliopsida</taxon>
        <taxon>eudicotyledons</taxon>
        <taxon>Gunneridae</taxon>
        <taxon>Pentapetalae</taxon>
        <taxon>rosids</taxon>
        <taxon>fabids</taxon>
        <taxon>Celastrales</taxon>
        <taxon>Celastraceae</taxon>
        <taxon>Tripterygium</taxon>
    </lineage>
</organism>
<keyword evidence="4" id="KW-0804">Transcription</keyword>
<gene>
    <name evidence="8" type="ORF">HS088_TW12G00572</name>
</gene>
<dbReference type="Pfam" id="PF00170">
    <property type="entry name" value="bZIP_1"/>
    <property type="match status" value="1"/>
</dbReference>
<keyword evidence="3" id="KW-0238">DNA-binding</keyword>
<proteinExistence type="predicted"/>
<sequence>MASSSGNSSSVSITQLQNSGSEEEMMDQRKRKRKQSNRESARRSRMRKQKHLDDLMAGVVELRKENDQIFTSINVKTQNLLNIEAENSILRAQMMELGHRLESLSEILHFINNPSNGVFETHHHHEDMLHHDHDHNLLYLNQQPIMASADYTFPY</sequence>
<dbReference type="PANTHER" id="PTHR45764:SF38">
    <property type="entry name" value="BZIP TRANSCRIPTION FACTOR 44"/>
    <property type="match status" value="1"/>
</dbReference>
<dbReference type="InParanoid" id="A0A7J7CZ33"/>
<keyword evidence="9" id="KW-1185">Reference proteome</keyword>
<accession>A0A7J7CZ33</accession>
<evidence type="ECO:0000256" key="2">
    <source>
        <dbReference type="ARBA" id="ARBA00023015"/>
    </source>
</evidence>
<dbReference type="InterPro" id="IPR045314">
    <property type="entry name" value="bZIP_plant_GBF1"/>
</dbReference>
<comment type="subcellular location">
    <subcellularLocation>
        <location evidence="1">Nucleus</location>
    </subcellularLocation>
</comment>
<dbReference type="AlphaFoldDB" id="A0A7J7CZ33"/>
<dbReference type="GO" id="GO:0046982">
    <property type="term" value="F:protein heterodimerization activity"/>
    <property type="evidence" value="ECO:0007669"/>
    <property type="project" value="UniProtKB-ARBA"/>
</dbReference>
<dbReference type="EMBL" id="JAAARO010000012">
    <property type="protein sequence ID" value="KAF5739367.1"/>
    <property type="molecule type" value="Genomic_DNA"/>
</dbReference>
<feature type="domain" description="BZIP" evidence="7">
    <location>
        <begin position="27"/>
        <end position="90"/>
    </location>
</feature>
<dbReference type="PROSITE" id="PS50217">
    <property type="entry name" value="BZIP"/>
    <property type="match status" value="1"/>
</dbReference>
<dbReference type="SUPFAM" id="SSF57959">
    <property type="entry name" value="Leucine zipper domain"/>
    <property type="match status" value="1"/>
</dbReference>
<evidence type="ECO:0000256" key="4">
    <source>
        <dbReference type="ARBA" id="ARBA00023163"/>
    </source>
</evidence>
<dbReference type="GO" id="GO:0045893">
    <property type="term" value="P:positive regulation of DNA-templated transcription"/>
    <property type="evidence" value="ECO:0007669"/>
    <property type="project" value="TreeGrafter"/>
</dbReference>
<dbReference type="GO" id="GO:0003700">
    <property type="term" value="F:DNA-binding transcription factor activity"/>
    <property type="evidence" value="ECO:0007669"/>
    <property type="project" value="InterPro"/>
</dbReference>
<dbReference type="GO" id="GO:0000976">
    <property type="term" value="F:transcription cis-regulatory region binding"/>
    <property type="evidence" value="ECO:0007669"/>
    <property type="project" value="TreeGrafter"/>
</dbReference>
<evidence type="ECO:0000259" key="7">
    <source>
        <dbReference type="PROSITE" id="PS50217"/>
    </source>
</evidence>
<dbReference type="InterPro" id="IPR046347">
    <property type="entry name" value="bZIP_sf"/>
</dbReference>
<dbReference type="PROSITE" id="PS00036">
    <property type="entry name" value="BZIP_BASIC"/>
    <property type="match status" value="1"/>
</dbReference>
<dbReference type="CDD" id="cd14702">
    <property type="entry name" value="bZIP_plant_GBF1"/>
    <property type="match status" value="1"/>
</dbReference>
<keyword evidence="5" id="KW-0539">Nucleus</keyword>
<evidence type="ECO:0000313" key="8">
    <source>
        <dbReference type="EMBL" id="KAF5739367.1"/>
    </source>
</evidence>
<dbReference type="Gene3D" id="1.20.5.170">
    <property type="match status" value="1"/>
</dbReference>
<evidence type="ECO:0000256" key="1">
    <source>
        <dbReference type="ARBA" id="ARBA00004123"/>
    </source>
</evidence>
<dbReference type="GO" id="GO:0005634">
    <property type="term" value="C:nucleus"/>
    <property type="evidence" value="ECO:0007669"/>
    <property type="project" value="UniProtKB-SubCell"/>
</dbReference>
<keyword evidence="2" id="KW-0805">Transcription regulation</keyword>
<dbReference type="SMART" id="SM00338">
    <property type="entry name" value="BRLZ"/>
    <property type="match status" value="1"/>
</dbReference>
<dbReference type="InterPro" id="IPR004827">
    <property type="entry name" value="bZIP"/>
</dbReference>
<dbReference type="FunCoup" id="A0A7J7CZ33">
    <property type="interactions" value="118"/>
</dbReference>